<keyword evidence="1" id="KW-0472">Membrane</keyword>
<keyword evidence="3" id="KW-1185">Reference proteome</keyword>
<proteinExistence type="predicted"/>
<sequence length="69" mass="8044">MILLVVLFVLSIVAANFLAYFVFKKMGGGRQFRWYKECEVARDLVWMVRIYRGLLSLAMLLFIAILVAR</sequence>
<reference evidence="2 3" key="1">
    <citation type="submission" date="2023-01" db="EMBL/GenBank/DDBJ databases">
        <title>Novel species of the genus Vogesella isolated from rivers.</title>
        <authorList>
            <person name="Lu H."/>
        </authorList>
    </citation>
    <scope>NUCLEOTIDE SEQUENCE [LARGE SCALE GENOMIC DNA]</scope>
    <source>
        <strain evidence="2 3">DC21W</strain>
    </source>
</reference>
<feature type="transmembrane region" description="Helical" evidence="1">
    <location>
        <begin position="50"/>
        <end position="68"/>
    </location>
</feature>
<accession>A0ABT5IUE8</accession>
<keyword evidence="1" id="KW-0812">Transmembrane</keyword>
<organism evidence="2 3">
    <name type="scientific">Vogesella aquatica</name>
    <dbReference type="NCBI Taxonomy" id="2984206"/>
    <lineage>
        <taxon>Bacteria</taxon>
        <taxon>Pseudomonadati</taxon>
        <taxon>Pseudomonadota</taxon>
        <taxon>Betaproteobacteria</taxon>
        <taxon>Neisseriales</taxon>
        <taxon>Chromobacteriaceae</taxon>
        <taxon>Vogesella</taxon>
    </lineage>
</organism>
<comment type="caution">
    <text evidence="2">The sequence shown here is derived from an EMBL/GenBank/DDBJ whole genome shotgun (WGS) entry which is preliminary data.</text>
</comment>
<protein>
    <submittedName>
        <fullName evidence="2">Uncharacterized protein</fullName>
    </submittedName>
</protein>
<keyword evidence="1" id="KW-1133">Transmembrane helix</keyword>
<dbReference type="Proteomes" id="UP001219956">
    <property type="component" value="Unassembled WGS sequence"/>
</dbReference>
<evidence type="ECO:0000313" key="3">
    <source>
        <dbReference type="Proteomes" id="UP001219956"/>
    </source>
</evidence>
<name>A0ABT5IUE8_9NEIS</name>
<dbReference type="RefSeq" id="WP_272750620.1">
    <property type="nucleotide sequence ID" value="NZ_JAQQLF010000002.1"/>
</dbReference>
<dbReference type="EMBL" id="JAQQLF010000002">
    <property type="protein sequence ID" value="MDC7716191.1"/>
    <property type="molecule type" value="Genomic_DNA"/>
</dbReference>
<evidence type="ECO:0000256" key="1">
    <source>
        <dbReference type="SAM" id="Phobius"/>
    </source>
</evidence>
<evidence type="ECO:0000313" key="2">
    <source>
        <dbReference type="EMBL" id="MDC7716191.1"/>
    </source>
</evidence>
<gene>
    <name evidence="2" type="ORF">PQU95_02990</name>
</gene>